<reference evidence="2" key="1">
    <citation type="journal article" date="2021" name="BMC Genomics">
        <title>Chromosome-level genome assembly and manually-curated proteome of model necrotroph Parastagonospora nodorum Sn15 reveals a genome-wide trove of candidate effector homologs, and redundancy of virulence-related functions within an accessory chromosome.</title>
        <authorList>
            <person name="Bertazzoni S."/>
            <person name="Jones D.A.B."/>
            <person name="Phan H.T."/>
            <person name="Tan K.-C."/>
            <person name="Hane J.K."/>
        </authorList>
    </citation>
    <scope>NUCLEOTIDE SEQUENCE [LARGE SCALE GENOMIC DNA]</scope>
    <source>
        <strain evidence="2">SN15 / ATCC MYA-4574 / FGSC 10173)</strain>
    </source>
</reference>
<gene>
    <name evidence="1" type="ORF">JI435_155530</name>
</gene>
<evidence type="ECO:0000313" key="2">
    <source>
        <dbReference type="Proteomes" id="UP000663193"/>
    </source>
</evidence>
<organism evidence="1 2">
    <name type="scientific">Phaeosphaeria nodorum (strain SN15 / ATCC MYA-4574 / FGSC 10173)</name>
    <name type="common">Glume blotch fungus</name>
    <name type="synonym">Parastagonospora nodorum</name>
    <dbReference type="NCBI Taxonomy" id="321614"/>
    <lineage>
        <taxon>Eukaryota</taxon>
        <taxon>Fungi</taxon>
        <taxon>Dikarya</taxon>
        <taxon>Ascomycota</taxon>
        <taxon>Pezizomycotina</taxon>
        <taxon>Dothideomycetes</taxon>
        <taxon>Pleosporomycetidae</taxon>
        <taxon>Pleosporales</taxon>
        <taxon>Pleosporineae</taxon>
        <taxon>Phaeosphaeriaceae</taxon>
        <taxon>Parastagonospora</taxon>
    </lineage>
</organism>
<proteinExistence type="predicted"/>
<dbReference type="RefSeq" id="XP_001805699.1">
    <property type="nucleotide sequence ID" value="XM_001805647.1"/>
</dbReference>
<dbReference type="OMA" id="DACCNGH"/>
<dbReference type="KEGG" id="pno:SNOG_15553"/>
<dbReference type="VEuPathDB" id="FungiDB:JI435_155530"/>
<dbReference type="EMBL" id="CP069026">
    <property type="protein sequence ID" value="QRC93955.1"/>
    <property type="molecule type" value="Genomic_DNA"/>
</dbReference>
<sequence length="137" mass="14010">MSCTSTPIPAPPTTLTSCAVPIGGSNSSILDTCCNGHINAMATYSAPGSSSNARSGNGCFQFCVTDDPDFVSGCLTNTLGEYEKDTLNFECFNVGSAKKDRSASGGAYESGGERVAVRWSVTVFLGLGFVGAVLGSL</sequence>
<name>A0A7U2EVN8_PHANO</name>
<accession>A0A7U2EVN8</accession>
<protein>
    <submittedName>
        <fullName evidence="1">Uncharacterized protein</fullName>
    </submittedName>
</protein>
<dbReference type="OrthoDB" id="3682427at2759"/>
<keyword evidence="2" id="KW-1185">Reference proteome</keyword>
<evidence type="ECO:0000313" key="1">
    <source>
        <dbReference type="EMBL" id="QRC93955.1"/>
    </source>
</evidence>
<dbReference type="AlphaFoldDB" id="A0A7U2EVN8"/>
<dbReference type="Proteomes" id="UP000663193">
    <property type="component" value="Chromosome 4"/>
</dbReference>